<gene>
    <name evidence="1" type="ORF">EAH76_06330</name>
</gene>
<dbReference type="InterPro" id="IPR006311">
    <property type="entry name" value="TAT_signal"/>
</dbReference>
<organism evidence="1 2">
    <name type="scientific">Sphingomonas glacialis</name>
    <dbReference type="NCBI Taxonomy" id="658225"/>
    <lineage>
        <taxon>Bacteria</taxon>
        <taxon>Pseudomonadati</taxon>
        <taxon>Pseudomonadota</taxon>
        <taxon>Alphaproteobacteria</taxon>
        <taxon>Sphingomonadales</taxon>
        <taxon>Sphingomonadaceae</taxon>
        <taxon>Sphingomonas</taxon>
    </lineage>
</organism>
<keyword evidence="2" id="KW-1185">Reference proteome</keyword>
<accession>A0A502FXS8</accession>
<dbReference type="AlphaFoldDB" id="A0A502FXS8"/>
<evidence type="ECO:0000313" key="1">
    <source>
        <dbReference type="EMBL" id="TPG54294.1"/>
    </source>
</evidence>
<dbReference type="PROSITE" id="PS51318">
    <property type="entry name" value="TAT"/>
    <property type="match status" value="1"/>
</dbReference>
<reference evidence="1 2" key="1">
    <citation type="journal article" date="2019" name="Environ. Microbiol.">
        <title>Species interactions and distinct microbial communities in high Arctic permafrost affected cryosols are associated with the CH4 and CO2 gas fluxes.</title>
        <authorList>
            <person name="Altshuler I."/>
            <person name="Hamel J."/>
            <person name="Turney S."/>
            <person name="Magnuson E."/>
            <person name="Levesque R."/>
            <person name="Greer C."/>
            <person name="Whyte L.G."/>
        </authorList>
    </citation>
    <scope>NUCLEOTIDE SEQUENCE [LARGE SCALE GENOMIC DNA]</scope>
    <source>
        <strain evidence="1 2">E6.1</strain>
    </source>
</reference>
<dbReference type="EMBL" id="RCZC01000002">
    <property type="protein sequence ID" value="TPG54294.1"/>
    <property type="molecule type" value="Genomic_DNA"/>
</dbReference>
<protein>
    <submittedName>
        <fullName evidence="1">Uncharacterized protein</fullName>
    </submittedName>
</protein>
<evidence type="ECO:0000313" key="2">
    <source>
        <dbReference type="Proteomes" id="UP000319931"/>
    </source>
</evidence>
<dbReference type="OrthoDB" id="7427934at2"/>
<comment type="caution">
    <text evidence="1">The sequence shown here is derived from an EMBL/GenBank/DDBJ whole genome shotgun (WGS) entry which is preliminary data.</text>
</comment>
<dbReference type="Proteomes" id="UP000319931">
    <property type="component" value="Unassembled WGS sequence"/>
</dbReference>
<name>A0A502FXS8_9SPHN</name>
<proteinExistence type="predicted"/>
<sequence>MIDRRTVLATGLAASSVAATGLVGFSQAAAARGRGGAFDALLVDRNIALPRQIAEFVSANSATVPVVAIHLDAASHAGLNRVFADSRVVLGLSSGATLFCLERIAWDHGYRLVGRSEASDRILDGSAPREDIAAFLAGAHRPTAPQAVAYRPSHSDGALHLWVLQKSARTRFSAAGKA</sequence>
<dbReference type="RefSeq" id="WP_140849261.1">
    <property type="nucleotide sequence ID" value="NZ_RCZC01000002.1"/>
</dbReference>